<dbReference type="RefSeq" id="WP_191181694.1">
    <property type="nucleotide sequence ID" value="NZ_JACXXP010000078.1"/>
</dbReference>
<dbReference type="EMBL" id="JACXXP010000078">
    <property type="protein sequence ID" value="MBD3907356.1"/>
    <property type="molecule type" value="Genomic_DNA"/>
</dbReference>
<evidence type="ECO:0000256" key="1">
    <source>
        <dbReference type="SAM" id="SignalP"/>
    </source>
</evidence>
<protein>
    <recommendedName>
        <fullName evidence="2">DUF6705 domain-containing protein</fullName>
    </recommendedName>
</protein>
<sequence length="134" mass="15365">MKKMFLILFSLVAIFASAQNNLPQPGDNILNTDMDKFIGTWKWKMGNDSFILILKKENIAIPFLENIRGDWGIGFHQYILNETIIEDSSSYSGTNYDDKKNTVTWTTDRNTNNPNILKGFIQHKTKGKSVEMTI</sequence>
<dbReference type="Proteomes" id="UP000603715">
    <property type="component" value="Unassembled WGS sequence"/>
</dbReference>
<evidence type="ECO:0000313" key="3">
    <source>
        <dbReference type="EMBL" id="MBD3907356.1"/>
    </source>
</evidence>
<dbReference type="InterPro" id="IPR046551">
    <property type="entry name" value="DUF6705"/>
</dbReference>
<comment type="caution">
    <text evidence="4">The sequence shown here is derived from an EMBL/GenBank/DDBJ whole genome shotgun (WGS) entry which is preliminary data.</text>
</comment>
<accession>A0A9Q3UXF5</accession>
<evidence type="ECO:0000259" key="2">
    <source>
        <dbReference type="Pfam" id="PF20448"/>
    </source>
</evidence>
<name>A0A9Q3UXF5_9FLAO</name>
<dbReference type="Proteomes" id="UP001107960">
    <property type="component" value="Unassembled WGS sequence"/>
</dbReference>
<reference evidence="3" key="3">
    <citation type="submission" date="2024-05" db="EMBL/GenBank/DDBJ databases">
        <title>Description of novel Chryseobacterium sp. strain C-2.</title>
        <authorList>
            <person name="Saticioglu I.B."/>
        </authorList>
    </citation>
    <scope>NUCLEOTIDE SEQUENCE</scope>
    <source>
        <strain evidence="3">C-2</strain>
    </source>
</reference>
<feature type="domain" description="DUF6705" evidence="2">
    <location>
        <begin position="1"/>
        <end position="107"/>
    </location>
</feature>
<proteinExistence type="predicted"/>
<evidence type="ECO:0000313" key="4">
    <source>
        <dbReference type="EMBL" id="MCC9035711.1"/>
    </source>
</evidence>
<reference evidence="4" key="1">
    <citation type="submission" date="2021-11" db="EMBL/GenBank/DDBJ databases">
        <title>Description of novel Chryseobacterium species.</title>
        <authorList>
            <person name="Saticioglu I.B."/>
            <person name="Ay H."/>
            <person name="Altun S."/>
            <person name="Duman M."/>
        </authorList>
    </citation>
    <scope>NUCLEOTIDE SEQUENCE</scope>
    <source>
        <strain evidence="4">C-39</strain>
    </source>
</reference>
<evidence type="ECO:0000313" key="5">
    <source>
        <dbReference type="Proteomes" id="UP000603715"/>
    </source>
</evidence>
<keyword evidence="1" id="KW-0732">Signal</keyword>
<dbReference type="EMBL" id="JAJJML010000001">
    <property type="protein sequence ID" value="MCC9035711.1"/>
    <property type="molecule type" value="Genomic_DNA"/>
</dbReference>
<reference evidence="5" key="2">
    <citation type="submission" date="2023-07" db="EMBL/GenBank/DDBJ databases">
        <title>Description of novel Chryseobacterium sp. strain C-2.</title>
        <authorList>
            <person name="Saticioglu I.B."/>
        </authorList>
    </citation>
    <scope>NUCLEOTIDE SEQUENCE [LARGE SCALE GENOMIC DNA]</scope>
    <source>
        <strain evidence="5">C-2</strain>
    </source>
</reference>
<feature type="chain" id="PRO_5040357848" description="DUF6705 domain-containing protein" evidence="1">
    <location>
        <begin position="19"/>
        <end position="134"/>
    </location>
</feature>
<feature type="signal peptide" evidence="1">
    <location>
        <begin position="1"/>
        <end position="18"/>
    </location>
</feature>
<dbReference type="Pfam" id="PF20448">
    <property type="entry name" value="DUF6705"/>
    <property type="match status" value="1"/>
</dbReference>
<gene>
    <name evidence="3" type="ORF">IEW27_22560</name>
    <name evidence="4" type="ORF">LNP80_15850</name>
</gene>
<keyword evidence="5" id="KW-1185">Reference proteome</keyword>
<organism evidence="4 6">
    <name type="scientific">Chryseobacterium muglaense</name>
    <dbReference type="NCBI Taxonomy" id="2893752"/>
    <lineage>
        <taxon>Bacteria</taxon>
        <taxon>Pseudomonadati</taxon>
        <taxon>Bacteroidota</taxon>
        <taxon>Flavobacteriia</taxon>
        <taxon>Flavobacteriales</taxon>
        <taxon>Weeksellaceae</taxon>
        <taxon>Chryseobacterium group</taxon>
        <taxon>Chryseobacterium</taxon>
    </lineage>
</organism>
<evidence type="ECO:0000313" key="6">
    <source>
        <dbReference type="Proteomes" id="UP001107960"/>
    </source>
</evidence>
<dbReference type="AlphaFoldDB" id="A0A9Q3UXF5"/>